<evidence type="ECO:0000313" key="3">
    <source>
        <dbReference type="Proteomes" id="UP000823632"/>
    </source>
</evidence>
<accession>A0A9D9DR80</accession>
<evidence type="ECO:0000256" key="1">
    <source>
        <dbReference type="SAM" id="Phobius"/>
    </source>
</evidence>
<evidence type="ECO:0000313" key="2">
    <source>
        <dbReference type="EMBL" id="MBO8431071.1"/>
    </source>
</evidence>
<comment type="caution">
    <text evidence="2">The sequence shown here is derived from an EMBL/GenBank/DDBJ whole genome shotgun (WGS) entry which is preliminary data.</text>
</comment>
<reference evidence="2" key="2">
    <citation type="journal article" date="2021" name="PeerJ">
        <title>Extensive microbial diversity within the chicken gut microbiome revealed by metagenomics and culture.</title>
        <authorList>
            <person name="Gilroy R."/>
            <person name="Ravi A."/>
            <person name="Getino M."/>
            <person name="Pursley I."/>
            <person name="Horton D.L."/>
            <person name="Alikhan N.F."/>
            <person name="Baker D."/>
            <person name="Gharbi K."/>
            <person name="Hall N."/>
            <person name="Watson M."/>
            <person name="Adriaenssens E.M."/>
            <person name="Foster-Nyarko E."/>
            <person name="Jarju S."/>
            <person name="Secka A."/>
            <person name="Antonio M."/>
            <person name="Oren A."/>
            <person name="Chaudhuri R.R."/>
            <person name="La Ragione R."/>
            <person name="Hildebrand F."/>
            <person name="Pallen M.J."/>
        </authorList>
    </citation>
    <scope>NUCLEOTIDE SEQUENCE</scope>
    <source>
        <strain evidence="2">10192</strain>
    </source>
</reference>
<gene>
    <name evidence="2" type="ORF">IAC76_06750</name>
</gene>
<sequence length="93" mass="10609">MDYKTAIRRQRLCITSFLMLVLWGFNALRSHVEKIKDNPETGLLILGITFGIPILLLLILAIFYTIKAKQAEYDELDEDFASKTEGNSDSDNK</sequence>
<dbReference type="EMBL" id="JADIND010000146">
    <property type="protein sequence ID" value="MBO8431071.1"/>
    <property type="molecule type" value="Genomic_DNA"/>
</dbReference>
<protein>
    <recommendedName>
        <fullName evidence="4">DUF485 domain-containing protein</fullName>
    </recommendedName>
</protein>
<keyword evidence="1" id="KW-0812">Transmembrane</keyword>
<dbReference type="Proteomes" id="UP000823632">
    <property type="component" value="Unassembled WGS sequence"/>
</dbReference>
<dbReference type="AlphaFoldDB" id="A0A9D9DR80"/>
<reference evidence="2" key="1">
    <citation type="submission" date="2020-10" db="EMBL/GenBank/DDBJ databases">
        <authorList>
            <person name="Gilroy R."/>
        </authorList>
    </citation>
    <scope>NUCLEOTIDE SEQUENCE</scope>
    <source>
        <strain evidence="2">10192</strain>
    </source>
</reference>
<name>A0A9D9DR80_9BACT</name>
<proteinExistence type="predicted"/>
<evidence type="ECO:0008006" key="4">
    <source>
        <dbReference type="Google" id="ProtNLM"/>
    </source>
</evidence>
<keyword evidence="1" id="KW-0472">Membrane</keyword>
<keyword evidence="1" id="KW-1133">Transmembrane helix</keyword>
<feature type="transmembrane region" description="Helical" evidence="1">
    <location>
        <begin position="43"/>
        <end position="66"/>
    </location>
</feature>
<organism evidence="2 3">
    <name type="scientific">Candidatus Scatousia excrementipullorum</name>
    <dbReference type="NCBI Taxonomy" id="2840936"/>
    <lineage>
        <taxon>Bacteria</taxon>
        <taxon>Candidatus Scatousia</taxon>
    </lineage>
</organism>